<protein>
    <recommendedName>
        <fullName evidence="2">Transposase IS4-like domain-containing protein</fullName>
    </recommendedName>
</protein>
<dbReference type="InterPro" id="IPR009057">
    <property type="entry name" value="Homeodomain-like_sf"/>
</dbReference>
<dbReference type="SUPFAM" id="SSF46689">
    <property type="entry name" value="Homeodomain-like"/>
    <property type="match status" value="1"/>
</dbReference>
<evidence type="ECO:0008006" key="2">
    <source>
        <dbReference type="Google" id="ProtNLM"/>
    </source>
</evidence>
<accession>A0A7G9Z0B8</accession>
<dbReference type="AlphaFoldDB" id="A0A7G9Z0B8"/>
<name>A0A7G9Z0B8_9EURY</name>
<reference evidence="1" key="1">
    <citation type="submission" date="2020-06" db="EMBL/GenBank/DDBJ databases">
        <title>Unique genomic features of the anaerobic methanotrophic archaea.</title>
        <authorList>
            <person name="Chadwick G.L."/>
            <person name="Skennerton C.T."/>
            <person name="Laso-Perez R."/>
            <person name="Leu A.O."/>
            <person name="Speth D.R."/>
            <person name="Yu H."/>
            <person name="Morgan-Lang C."/>
            <person name="Hatzenpichler R."/>
            <person name="Goudeau D."/>
            <person name="Malmstrom R."/>
            <person name="Brazelton W.J."/>
            <person name="Woyke T."/>
            <person name="Hallam S.J."/>
            <person name="Tyson G.W."/>
            <person name="Wegener G."/>
            <person name="Boetius A."/>
            <person name="Orphan V."/>
        </authorList>
    </citation>
    <scope>NUCLEOTIDE SEQUENCE</scope>
</reference>
<gene>
    <name evidence="1" type="ORF">DJFKIEJF_00066</name>
</gene>
<sequence>MNTKEMIADTVSDFLESNPPSRWIRWIMVLFLLFCGIPQKTVASVTNYTDRQIRNIRDKFENSNGDFLREGGKRGRKKKIKKRIFGRIVKYIVDHPRSTLKDVAAYLKDEYKLEVSVKTIERELEEYDLSDLFMLVRKKEKRTVHVNYAGGWLLAPFIADIVKKIRQAYDGLPGSVEAILTLFFLSVFGIERPFHLEDLSDPGFAILTGRNGVLSRTTLFRWVKKCRKSFVLRFYDLTRPLSDFVGKKLKISIDEHVVARWTRKVKIPGTKHPTRGKAMKADKLFYVFELTKKRLLSFKPQQGNATLANTALKMVKELISRVKPKSVRLIMDAGGCKGSVIARMRKIEGLSFLVRGVRQRNQVKQWKKVPKEEYKEYTDPGDPKKRIIVADTRTKIKGCKETIRTILILNEKEKKEKDKFYPIYTDDEDIPVFDLLVEYRSRQNHELCYRVLTHDLSLDALPKSYPLNPKAEKVQFRDKHVMLVGWIKALAFNILGEFKESLDKKYHKMTAGTIVRKFLDRPATIKTTADEIVVKFDYFRECNALKEYCDKINQSNLEISWFKDKVLRFEFESEGAFKKRKSFLSAG</sequence>
<organism evidence="1">
    <name type="scientific">Candidatus Methanophagaceae archaeon ANME-1 ERB6</name>
    <dbReference type="NCBI Taxonomy" id="2759912"/>
    <lineage>
        <taxon>Archaea</taxon>
        <taxon>Methanobacteriati</taxon>
        <taxon>Methanobacteriota</taxon>
        <taxon>Stenosarchaea group</taxon>
        <taxon>Methanomicrobia</taxon>
        <taxon>Candidatus Methanophagales</taxon>
        <taxon>Candidatus Methanophagaceae</taxon>
    </lineage>
</organism>
<proteinExistence type="predicted"/>
<dbReference type="EMBL" id="MT631548">
    <property type="protein sequence ID" value="QNO53702.1"/>
    <property type="molecule type" value="Genomic_DNA"/>
</dbReference>
<evidence type="ECO:0000313" key="1">
    <source>
        <dbReference type="EMBL" id="QNO53702.1"/>
    </source>
</evidence>